<organism evidence="3 4">
    <name type="scientific">Eshraghiella crossota CAG:259</name>
    <dbReference type="NCBI Taxonomy" id="1263062"/>
    <lineage>
        <taxon>Bacteria</taxon>
        <taxon>Bacillati</taxon>
        <taxon>Bacillota</taxon>
        <taxon>Clostridia</taxon>
        <taxon>Lachnospirales</taxon>
        <taxon>Lachnospiraceae</taxon>
        <taxon>Eshraghiella</taxon>
    </lineage>
</organism>
<dbReference type="Pfam" id="PF13529">
    <property type="entry name" value="Peptidase_C39_2"/>
    <property type="match status" value="1"/>
</dbReference>
<dbReference type="AlphaFoldDB" id="R5LYQ4"/>
<dbReference type="InterPro" id="IPR039564">
    <property type="entry name" value="Peptidase_C39-like"/>
</dbReference>
<dbReference type="Proteomes" id="UP000018300">
    <property type="component" value="Unassembled WGS sequence"/>
</dbReference>
<feature type="domain" description="Peptidase C39-like" evidence="2">
    <location>
        <begin position="92"/>
        <end position="217"/>
    </location>
</feature>
<evidence type="ECO:0000259" key="2">
    <source>
        <dbReference type="Pfam" id="PF13529"/>
    </source>
</evidence>
<dbReference type="PROSITE" id="PS51257">
    <property type="entry name" value="PROKAR_LIPOPROTEIN"/>
    <property type="match status" value="1"/>
</dbReference>
<dbReference type="EMBL" id="CAYU010000086">
    <property type="protein sequence ID" value="CCY78132.1"/>
    <property type="molecule type" value="Genomic_DNA"/>
</dbReference>
<evidence type="ECO:0000313" key="3">
    <source>
        <dbReference type="EMBL" id="CCY78132.1"/>
    </source>
</evidence>
<protein>
    <recommendedName>
        <fullName evidence="2">Peptidase C39-like domain-containing protein</fullName>
    </recommendedName>
</protein>
<reference evidence="3" key="1">
    <citation type="submission" date="2012-11" db="EMBL/GenBank/DDBJ databases">
        <title>Dependencies among metagenomic species, viruses, plasmids and units of genetic variation.</title>
        <authorList>
            <person name="Nielsen H.B."/>
            <person name="Almeida M."/>
            <person name="Juncker A.S."/>
            <person name="Rasmussen S."/>
            <person name="Li J."/>
            <person name="Sunagawa S."/>
            <person name="Plichta D."/>
            <person name="Gautier L."/>
            <person name="Le Chatelier E."/>
            <person name="Peletier E."/>
            <person name="Bonde I."/>
            <person name="Nielsen T."/>
            <person name="Manichanh C."/>
            <person name="Arumugam M."/>
            <person name="Batto J."/>
            <person name="Santos M.B.Q.D."/>
            <person name="Blom N."/>
            <person name="Borruel N."/>
            <person name="Burgdorf K.S."/>
            <person name="Boumezbeur F."/>
            <person name="Casellas F."/>
            <person name="Dore J."/>
            <person name="Guarner F."/>
            <person name="Hansen T."/>
            <person name="Hildebrand F."/>
            <person name="Kaas R.S."/>
            <person name="Kennedy S."/>
            <person name="Kristiansen K."/>
            <person name="Kultima J.R."/>
            <person name="Leonard P."/>
            <person name="Levenez F."/>
            <person name="Lund O."/>
            <person name="Moumen B."/>
            <person name="Le Paslier D."/>
            <person name="Pons N."/>
            <person name="Pedersen O."/>
            <person name="Prifti E."/>
            <person name="Qin J."/>
            <person name="Raes J."/>
            <person name="Tap J."/>
            <person name="Tims S."/>
            <person name="Ussery D.W."/>
            <person name="Yamada T."/>
            <person name="MetaHit consortium"/>
            <person name="Renault P."/>
            <person name="Sicheritz-Ponten T."/>
            <person name="Bork P."/>
            <person name="Wang J."/>
            <person name="Brunak S."/>
            <person name="Ehrlich S.D."/>
        </authorList>
    </citation>
    <scope>NUCLEOTIDE SEQUENCE [LARGE SCALE GENOMIC DNA]</scope>
</reference>
<evidence type="ECO:0000313" key="4">
    <source>
        <dbReference type="Proteomes" id="UP000018300"/>
    </source>
</evidence>
<name>R5LYQ4_9FIRM</name>
<comment type="caution">
    <text evidence="3">The sequence shown here is derived from an EMBL/GenBank/DDBJ whole genome shotgun (WGS) entry which is preliminary data.</text>
</comment>
<sequence>MRNKRFMKVVSTSLLISMLACSTVFGAEINAGTGFAGALPAESYEMENDVVESLTSEQVKIKSEKEELDVSAVIKPSKARAVTWDYLDDGYTVYGQINNYYCGPATVKGALKYLTGKTYSQSTIASACGTTTSGTYLAPMVKYLNSKISSNYYVQKNGVNKTDMVNYLYSSIALYDMPPIVGIACSTADGWKYTSGGHFIAINGVTTDGSTFNIADSLIMYLGYSSGSFYDKSATTLYNAYNAVNIGLCW</sequence>
<gene>
    <name evidence="3" type="ORF">BN569_01156</name>
</gene>
<proteinExistence type="predicted"/>
<accession>R5LYQ4</accession>
<evidence type="ECO:0000256" key="1">
    <source>
        <dbReference type="SAM" id="SignalP"/>
    </source>
</evidence>
<dbReference type="Gene3D" id="3.90.70.10">
    <property type="entry name" value="Cysteine proteinases"/>
    <property type="match status" value="1"/>
</dbReference>
<feature type="chain" id="PRO_5004385665" description="Peptidase C39-like domain-containing protein" evidence="1">
    <location>
        <begin position="27"/>
        <end position="250"/>
    </location>
</feature>
<keyword evidence="1" id="KW-0732">Signal</keyword>
<feature type="signal peptide" evidence="1">
    <location>
        <begin position="1"/>
        <end position="26"/>
    </location>
</feature>